<evidence type="ECO:0000313" key="16">
    <source>
        <dbReference type="Proteomes" id="UP000058114"/>
    </source>
</evidence>
<dbReference type="InterPro" id="IPR004010">
    <property type="entry name" value="Double_Cache_2"/>
</dbReference>
<evidence type="ECO:0000256" key="3">
    <source>
        <dbReference type="ARBA" id="ARBA00012438"/>
    </source>
</evidence>
<reference evidence="16" key="1">
    <citation type="submission" date="2015-10" db="EMBL/GenBank/DDBJ databases">
        <title>Complete Genome Sequence of Aeromonas schubertii strain WL1483.</title>
        <authorList>
            <person name="Liu L."/>
        </authorList>
    </citation>
    <scope>NUCLEOTIDE SEQUENCE [LARGE SCALE GENOMIC DNA]</scope>
    <source>
        <strain evidence="16">WL1483</strain>
    </source>
</reference>
<evidence type="ECO:0000256" key="5">
    <source>
        <dbReference type="ARBA" id="ARBA00022679"/>
    </source>
</evidence>
<gene>
    <name evidence="15" type="ORF">WL1483_1789</name>
</gene>
<evidence type="ECO:0000256" key="1">
    <source>
        <dbReference type="ARBA" id="ARBA00000085"/>
    </source>
</evidence>
<dbReference type="Gene3D" id="6.10.340.10">
    <property type="match status" value="1"/>
</dbReference>
<evidence type="ECO:0000256" key="13">
    <source>
        <dbReference type="SAM" id="Phobius"/>
    </source>
</evidence>
<organism evidence="15 16">
    <name type="scientific">Aeromonas schubertii</name>
    <dbReference type="NCBI Taxonomy" id="652"/>
    <lineage>
        <taxon>Bacteria</taxon>
        <taxon>Pseudomonadati</taxon>
        <taxon>Pseudomonadota</taxon>
        <taxon>Gammaproteobacteria</taxon>
        <taxon>Aeromonadales</taxon>
        <taxon>Aeromonadaceae</taxon>
        <taxon>Aeromonas</taxon>
    </lineage>
</organism>
<comment type="catalytic activity">
    <reaction evidence="1">
        <text>ATP + protein L-histidine = ADP + protein N-phospho-L-histidine.</text>
        <dbReference type="EC" id="2.7.13.3"/>
    </reaction>
</comment>
<dbReference type="InterPro" id="IPR033480">
    <property type="entry name" value="sCache_2"/>
</dbReference>
<dbReference type="Pfam" id="PF08269">
    <property type="entry name" value="dCache_2"/>
    <property type="match status" value="1"/>
</dbReference>
<proteinExistence type="predicted"/>
<sequence>MSAWYQWLRLYRIHVRLLGAFVFLFLITLLLSSLLFIPFYYQQLKQSLDAQISQGTHAIIGEISTSAETAVRSHLKGITDAELTAVRSFYEAYRRGEMSEQAAKEAASQHLRHVTIGSSGYLYVIDSKGIIRTHIKPELIGKSLARYDFIRQQMKTKQGYLEYDWQNPGESAPRKKALYMTYFAPWDWIISASSYRDEFNQLINIDDFRHRILEMRFGQSGYAYVLDGQGEVILHPFIKRHSPEADYLKNTPFVRQMLEQHNGALSYDWQNPDEPTPREKVARFIFLPSYDWLIVSTYYVDEFDQPLHQLLKMSALFLLILLGVIVLTAMSLSESIVRPIRECIGRVNRIGRGGEGVLIASTERARDEVMFMSRFFDKFIQRLSVSHTLLEENHRQRVDLQEKTEALNRELAAINQSLEVRVCERTAALNETIRQLEETRTHLVEAEKNAALSRLIAGVAHEINTPLGNLVTSTSYLFELMQEHSRQLAEGRLSRTHLTDYEQGTGELHAMMEQNLQRLVQLIQRFKMLDLQDEGDGPALFTLGELLEEAAQFSHLDRQGVELKIEGNGETLVKGVKKWFMLSFSELMLNSLQHGGERLGQVHITITATAGQLRIGYGDDGKGIDERLIPHLFEPFVTDARFRGNAGLGLHQIYNIVTQKMGGEIRYEPSEGRFWLTLPFEESPA</sequence>
<protein>
    <recommendedName>
        <fullName evidence="3">histidine kinase</fullName>
        <ecNumber evidence="3">2.7.13.3</ecNumber>
    </recommendedName>
</protein>
<dbReference type="GO" id="GO:0000155">
    <property type="term" value="F:phosphorelay sensor kinase activity"/>
    <property type="evidence" value="ECO:0007669"/>
    <property type="project" value="InterPro"/>
</dbReference>
<dbReference type="GO" id="GO:0005524">
    <property type="term" value="F:ATP binding"/>
    <property type="evidence" value="ECO:0007669"/>
    <property type="project" value="UniProtKB-KW"/>
</dbReference>
<evidence type="ECO:0000256" key="12">
    <source>
        <dbReference type="SAM" id="Coils"/>
    </source>
</evidence>
<dbReference type="Pfam" id="PF02518">
    <property type="entry name" value="HATPase_c"/>
    <property type="match status" value="1"/>
</dbReference>
<evidence type="ECO:0000256" key="10">
    <source>
        <dbReference type="ARBA" id="ARBA00022989"/>
    </source>
</evidence>
<dbReference type="PANTHER" id="PTHR44936:SF10">
    <property type="entry name" value="SENSOR PROTEIN RSTB"/>
    <property type="match status" value="1"/>
</dbReference>
<dbReference type="SUPFAM" id="SSF55874">
    <property type="entry name" value="ATPase domain of HSP90 chaperone/DNA topoisomerase II/histidine kinase"/>
    <property type="match status" value="1"/>
</dbReference>
<dbReference type="InterPro" id="IPR050980">
    <property type="entry name" value="2C_sensor_his_kinase"/>
</dbReference>
<evidence type="ECO:0000256" key="6">
    <source>
        <dbReference type="ARBA" id="ARBA00022692"/>
    </source>
</evidence>
<dbReference type="GO" id="GO:0005886">
    <property type="term" value="C:plasma membrane"/>
    <property type="evidence" value="ECO:0007669"/>
    <property type="project" value="UniProtKB-SubCell"/>
</dbReference>
<dbReference type="RefSeq" id="WP_060583348.1">
    <property type="nucleotide sequence ID" value="NZ_CP013067.1"/>
</dbReference>
<keyword evidence="10 13" id="KW-1133">Transmembrane helix</keyword>
<keyword evidence="12" id="KW-0175">Coiled coil</keyword>
<keyword evidence="4" id="KW-1003">Cell membrane</keyword>
<evidence type="ECO:0000259" key="14">
    <source>
        <dbReference type="PROSITE" id="PS50109"/>
    </source>
</evidence>
<keyword evidence="5" id="KW-0808">Transferase</keyword>
<dbReference type="KEGG" id="asr:WL1483_1789"/>
<evidence type="ECO:0000256" key="9">
    <source>
        <dbReference type="ARBA" id="ARBA00022840"/>
    </source>
</evidence>
<dbReference type="CDD" id="cd00082">
    <property type="entry name" value="HisKA"/>
    <property type="match status" value="1"/>
</dbReference>
<dbReference type="Gene3D" id="3.30.565.10">
    <property type="entry name" value="Histidine kinase-like ATPase, C-terminal domain"/>
    <property type="match status" value="1"/>
</dbReference>
<evidence type="ECO:0000256" key="8">
    <source>
        <dbReference type="ARBA" id="ARBA00022777"/>
    </source>
</evidence>
<dbReference type="SUPFAM" id="SSF47384">
    <property type="entry name" value="Homodimeric domain of signal transducing histidine kinase"/>
    <property type="match status" value="1"/>
</dbReference>
<keyword evidence="11 13" id="KW-0472">Membrane</keyword>
<dbReference type="EMBL" id="CP013067">
    <property type="protein sequence ID" value="ALP41208.1"/>
    <property type="molecule type" value="Genomic_DNA"/>
</dbReference>
<evidence type="ECO:0000256" key="11">
    <source>
        <dbReference type="ARBA" id="ARBA00023136"/>
    </source>
</evidence>
<keyword evidence="9" id="KW-0067">ATP-binding</keyword>
<reference evidence="15 16" key="2">
    <citation type="journal article" date="2016" name="Genome Announc.">
        <title>Complete Genome Sequence of the Highly Virulent Aeromonas schubertii Strain WL1483, Isolated from Diseased Snakehead Fish (Channa argus) in China.</title>
        <authorList>
            <person name="Liu L."/>
            <person name="Li N."/>
            <person name="Zhang D."/>
            <person name="Fu X."/>
            <person name="Shi C."/>
            <person name="Lin Q."/>
            <person name="Hao G."/>
        </authorList>
    </citation>
    <scope>NUCLEOTIDE SEQUENCE [LARGE SCALE GENOMIC DNA]</scope>
    <source>
        <strain evidence="15 16">WL1483</strain>
    </source>
</reference>
<dbReference type="PATRIC" id="fig|652.5.peg.114"/>
<feature type="coiled-coil region" evidence="12">
    <location>
        <begin position="390"/>
        <end position="449"/>
    </location>
</feature>
<dbReference type="InterPro" id="IPR036097">
    <property type="entry name" value="HisK_dim/P_sf"/>
</dbReference>
<dbReference type="InterPro" id="IPR036890">
    <property type="entry name" value="HATPase_C_sf"/>
</dbReference>
<keyword evidence="7" id="KW-0547">Nucleotide-binding</keyword>
<dbReference type="SMART" id="SM00388">
    <property type="entry name" value="HisKA"/>
    <property type="match status" value="1"/>
</dbReference>
<dbReference type="InterPro" id="IPR003661">
    <property type="entry name" value="HisK_dim/P_dom"/>
</dbReference>
<keyword evidence="8" id="KW-0418">Kinase</keyword>
<dbReference type="Gene3D" id="3.30.450.20">
    <property type="entry name" value="PAS domain"/>
    <property type="match status" value="2"/>
</dbReference>
<feature type="transmembrane region" description="Helical" evidence="13">
    <location>
        <begin position="315"/>
        <end position="333"/>
    </location>
</feature>
<feature type="domain" description="Histidine kinase" evidence="14">
    <location>
        <begin position="458"/>
        <end position="682"/>
    </location>
</feature>
<evidence type="ECO:0000256" key="4">
    <source>
        <dbReference type="ARBA" id="ARBA00022475"/>
    </source>
</evidence>
<evidence type="ECO:0000256" key="2">
    <source>
        <dbReference type="ARBA" id="ARBA00004651"/>
    </source>
</evidence>
<dbReference type="Gene3D" id="1.10.287.130">
    <property type="match status" value="1"/>
</dbReference>
<dbReference type="SMART" id="SM00387">
    <property type="entry name" value="HATPase_c"/>
    <property type="match status" value="1"/>
</dbReference>
<comment type="subcellular location">
    <subcellularLocation>
        <location evidence="2">Cell membrane</location>
        <topology evidence="2">Multi-pass membrane protein</topology>
    </subcellularLocation>
</comment>
<dbReference type="Proteomes" id="UP000058114">
    <property type="component" value="Chromosome"/>
</dbReference>
<name>A0A0S2SHL9_9GAMM</name>
<dbReference type="AlphaFoldDB" id="A0A0S2SHL9"/>
<dbReference type="EC" id="2.7.13.3" evidence="3"/>
<keyword evidence="6 13" id="KW-0812">Transmembrane</keyword>
<dbReference type="PANTHER" id="PTHR44936">
    <property type="entry name" value="SENSOR PROTEIN CREC"/>
    <property type="match status" value="1"/>
</dbReference>
<dbReference type="InterPro" id="IPR005467">
    <property type="entry name" value="His_kinase_dom"/>
</dbReference>
<dbReference type="PROSITE" id="PS50109">
    <property type="entry name" value="HIS_KIN"/>
    <property type="match status" value="1"/>
</dbReference>
<evidence type="ECO:0000256" key="7">
    <source>
        <dbReference type="ARBA" id="ARBA00022741"/>
    </source>
</evidence>
<dbReference type="SMART" id="SM01049">
    <property type="entry name" value="Cache_2"/>
    <property type="match status" value="1"/>
</dbReference>
<dbReference type="CDD" id="cd12912">
    <property type="entry name" value="PDC2_MCP_like"/>
    <property type="match status" value="2"/>
</dbReference>
<evidence type="ECO:0000313" key="15">
    <source>
        <dbReference type="EMBL" id="ALP41208.1"/>
    </source>
</evidence>
<feature type="transmembrane region" description="Helical" evidence="13">
    <location>
        <begin position="20"/>
        <end position="41"/>
    </location>
</feature>
<dbReference type="InterPro" id="IPR003594">
    <property type="entry name" value="HATPase_dom"/>
</dbReference>
<accession>A0A0S2SHL9</accession>